<organism evidence="1 2">
    <name type="scientific">Fusarium oxysporum f. sp. cubense (strain race 1)</name>
    <name type="common">Panama disease fungus</name>
    <dbReference type="NCBI Taxonomy" id="1229664"/>
    <lineage>
        <taxon>Eukaryota</taxon>
        <taxon>Fungi</taxon>
        <taxon>Dikarya</taxon>
        <taxon>Ascomycota</taxon>
        <taxon>Pezizomycotina</taxon>
        <taxon>Sordariomycetes</taxon>
        <taxon>Hypocreomycetidae</taxon>
        <taxon>Hypocreales</taxon>
        <taxon>Nectriaceae</taxon>
        <taxon>Fusarium</taxon>
        <taxon>Fusarium oxysporum species complex</taxon>
    </lineage>
</organism>
<sequence length="262" mass="27713">MSSQGEDVCKTITAGKLLRQRIEAGGFILAPAVHDGFSARIALEVGFDVLYMTGAGVTASVHGCADLGIATLNDMRRSAEMIASLSPFTPVIADADTGYGGPIMVARTVEQYSRSGVGALHIEDQVQTERCGHLAGKVLVDLKEYLAPDAAFPEGLRSVEEARRMIADLAPWPVLLNMVENSVTPKISAKEAKGLGFSMMIVPLATLAPAYTAIKAGPQKLKETGLADTELTPQDLFRVCGLDESMKIDEEAGASNFEGGVD</sequence>
<dbReference type="OMA" id="KAFFQVM"/>
<dbReference type="PANTHER" id="PTHR42905">
    <property type="entry name" value="PHOSPHOENOLPYRUVATE CARBOXYLASE"/>
    <property type="match status" value="1"/>
</dbReference>
<dbReference type="PANTHER" id="PTHR42905:SF15">
    <property type="entry name" value="PHOSPHONOMUTASE, PUTATIVE (AFU_ORTHOLOGUE AFUA_2G03820)-RELATED"/>
    <property type="match status" value="1"/>
</dbReference>
<name>N4TTM5_FUSC1</name>
<dbReference type="VEuPathDB" id="FungiDB:FOC1_g10015781"/>
<protein>
    <submittedName>
        <fullName evidence="1">Carboxyvinyl-carboxyphosphonate phosphorylmutase</fullName>
    </submittedName>
</protein>
<dbReference type="InterPro" id="IPR015813">
    <property type="entry name" value="Pyrv/PenolPyrv_kinase-like_dom"/>
</dbReference>
<dbReference type="Gene3D" id="3.20.20.60">
    <property type="entry name" value="Phosphoenolpyruvate-binding domains"/>
    <property type="match status" value="2"/>
</dbReference>
<dbReference type="CDD" id="cd00377">
    <property type="entry name" value="ICL_PEPM"/>
    <property type="match status" value="1"/>
</dbReference>
<dbReference type="HOGENOM" id="CLU_027389_3_0_1"/>
<dbReference type="Proteomes" id="UP000016928">
    <property type="component" value="Unassembled WGS sequence"/>
</dbReference>
<reference evidence="2" key="1">
    <citation type="submission" date="2012-09" db="EMBL/GenBank/DDBJ databases">
        <title>Genome sequencing and comparative transcriptomics of race 1 and race 4 of banana pathogen: Fusarium oxysporum f. sp. cubense.</title>
        <authorList>
            <person name="Fang X."/>
            <person name="Huang J."/>
        </authorList>
    </citation>
    <scope>NUCLEOTIDE SEQUENCE [LARGE SCALE GENOMIC DNA]</scope>
    <source>
        <strain evidence="2">race 1</strain>
    </source>
</reference>
<proteinExistence type="predicted"/>
<dbReference type="AlphaFoldDB" id="N4TTM5"/>
<dbReference type="SUPFAM" id="SSF51621">
    <property type="entry name" value="Phosphoenolpyruvate/pyruvate domain"/>
    <property type="match status" value="1"/>
</dbReference>
<dbReference type="EMBL" id="KB731261">
    <property type="protein sequence ID" value="ENH60975.1"/>
    <property type="molecule type" value="Genomic_DNA"/>
</dbReference>
<gene>
    <name evidence="1" type="ORF">FOC1_g10015781</name>
</gene>
<dbReference type="InterPro" id="IPR039556">
    <property type="entry name" value="ICL/PEPM"/>
</dbReference>
<dbReference type="OrthoDB" id="1923844at2759"/>
<accession>N4TTM5</accession>
<evidence type="ECO:0000313" key="2">
    <source>
        <dbReference type="Proteomes" id="UP000016928"/>
    </source>
</evidence>
<evidence type="ECO:0000313" key="1">
    <source>
        <dbReference type="EMBL" id="ENH60975.1"/>
    </source>
</evidence>
<dbReference type="InterPro" id="IPR040442">
    <property type="entry name" value="Pyrv_kinase-like_dom_sf"/>
</dbReference>
<dbReference type="GO" id="GO:0003824">
    <property type="term" value="F:catalytic activity"/>
    <property type="evidence" value="ECO:0007669"/>
    <property type="project" value="InterPro"/>
</dbReference>
<dbReference type="STRING" id="1229664.N4TTM5"/>
<reference evidence="2" key="2">
    <citation type="journal article" date="2014" name="PLoS ONE">
        <title>Genome and Transcriptome Analysis of the Fungal Pathogen Fusarium oxysporum f. sp. cubense Causing Banana Vascular Wilt Disease.</title>
        <authorList>
            <person name="Guo L."/>
            <person name="Han L."/>
            <person name="Yang L."/>
            <person name="Zeng H."/>
            <person name="Fan D."/>
            <person name="Zhu Y."/>
            <person name="Feng Y."/>
            <person name="Wang G."/>
            <person name="Peng C."/>
            <person name="Jiang X."/>
            <person name="Zhou D."/>
            <person name="Ni P."/>
            <person name="Liang C."/>
            <person name="Liu L."/>
            <person name="Wang J."/>
            <person name="Mao C."/>
            <person name="Fang X."/>
            <person name="Peng M."/>
            <person name="Huang J."/>
        </authorList>
    </citation>
    <scope>NUCLEOTIDE SEQUENCE [LARGE SCALE GENOMIC DNA]</scope>
    <source>
        <strain evidence="2">race 1</strain>
    </source>
</reference>
<dbReference type="Pfam" id="PF13714">
    <property type="entry name" value="PEP_mutase"/>
    <property type="match status" value="1"/>
</dbReference>